<evidence type="ECO:0000313" key="2">
    <source>
        <dbReference type="EMBL" id="KAL0401906.1"/>
    </source>
</evidence>
<comment type="caution">
    <text evidence="2">The sequence shown here is derived from an EMBL/GenBank/DDBJ whole genome shotgun (WGS) entry which is preliminary data.</text>
</comment>
<dbReference type="Pfam" id="PF24626">
    <property type="entry name" value="SH3_Tf2-1"/>
    <property type="match status" value="1"/>
</dbReference>
<dbReference type="AlphaFoldDB" id="A0AAW2TDV9"/>
<dbReference type="EMBL" id="JACGWN010000015">
    <property type="protein sequence ID" value="KAL0401906.1"/>
    <property type="molecule type" value="Genomic_DNA"/>
</dbReference>
<proteinExistence type="predicted"/>
<dbReference type="PANTHER" id="PTHR46148:SF60">
    <property type="entry name" value="CHROMO DOMAIN-CONTAINING PROTEIN"/>
    <property type="match status" value="1"/>
</dbReference>
<feature type="domain" description="Tf2-1-like SH3-like" evidence="1">
    <location>
        <begin position="66"/>
        <end position="103"/>
    </location>
</feature>
<gene>
    <name evidence="2" type="ORF">Slati_4220500</name>
</gene>
<reference evidence="2" key="1">
    <citation type="submission" date="2020-06" db="EMBL/GenBank/DDBJ databases">
        <authorList>
            <person name="Li T."/>
            <person name="Hu X."/>
            <person name="Zhang T."/>
            <person name="Song X."/>
            <person name="Zhang H."/>
            <person name="Dai N."/>
            <person name="Sheng W."/>
            <person name="Hou X."/>
            <person name="Wei L."/>
        </authorList>
    </citation>
    <scope>NUCLEOTIDE SEQUENCE</scope>
    <source>
        <strain evidence="2">KEN1</strain>
        <tissue evidence="2">Leaf</tissue>
    </source>
</reference>
<sequence>MKHYMEESADHLYVGMKLERKRITGPELVQLTVEKVAIIRQKLKEAQDRQKSWADIKRRSLEFHPGDKVYLRVSPTRGVMRFGEKGKLSSRYIGPFGVLGKVGR</sequence>
<name>A0AAW2TDV9_9LAMI</name>
<reference evidence="2" key="2">
    <citation type="journal article" date="2024" name="Plant">
        <title>Genomic evolution and insights into agronomic trait innovations of Sesamum species.</title>
        <authorList>
            <person name="Miao H."/>
            <person name="Wang L."/>
            <person name="Qu L."/>
            <person name="Liu H."/>
            <person name="Sun Y."/>
            <person name="Le M."/>
            <person name="Wang Q."/>
            <person name="Wei S."/>
            <person name="Zheng Y."/>
            <person name="Lin W."/>
            <person name="Duan Y."/>
            <person name="Cao H."/>
            <person name="Xiong S."/>
            <person name="Wang X."/>
            <person name="Wei L."/>
            <person name="Li C."/>
            <person name="Ma Q."/>
            <person name="Ju M."/>
            <person name="Zhao R."/>
            <person name="Li G."/>
            <person name="Mu C."/>
            <person name="Tian Q."/>
            <person name="Mei H."/>
            <person name="Zhang T."/>
            <person name="Gao T."/>
            <person name="Zhang H."/>
        </authorList>
    </citation>
    <scope>NUCLEOTIDE SEQUENCE</scope>
    <source>
        <strain evidence="2">KEN1</strain>
    </source>
</reference>
<dbReference type="PANTHER" id="PTHR46148">
    <property type="entry name" value="CHROMO DOMAIN-CONTAINING PROTEIN"/>
    <property type="match status" value="1"/>
</dbReference>
<accession>A0AAW2TDV9</accession>
<dbReference type="InterPro" id="IPR056924">
    <property type="entry name" value="SH3_Tf2-1"/>
</dbReference>
<evidence type="ECO:0000259" key="1">
    <source>
        <dbReference type="Pfam" id="PF24626"/>
    </source>
</evidence>
<organism evidence="2">
    <name type="scientific">Sesamum latifolium</name>
    <dbReference type="NCBI Taxonomy" id="2727402"/>
    <lineage>
        <taxon>Eukaryota</taxon>
        <taxon>Viridiplantae</taxon>
        <taxon>Streptophyta</taxon>
        <taxon>Embryophyta</taxon>
        <taxon>Tracheophyta</taxon>
        <taxon>Spermatophyta</taxon>
        <taxon>Magnoliopsida</taxon>
        <taxon>eudicotyledons</taxon>
        <taxon>Gunneridae</taxon>
        <taxon>Pentapetalae</taxon>
        <taxon>asterids</taxon>
        <taxon>lamiids</taxon>
        <taxon>Lamiales</taxon>
        <taxon>Pedaliaceae</taxon>
        <taxon>Sesamum</taxon>
    </lineage>
</organism>
<protein>
    <recommendedName>
        <fullName evidence="1">Tf2-1-like SH3-like domain-containing protein</fullName>
    </recommendedName>
</protein>